<feature type="transmembrane region" description="Helical" evidence="1">
    <location>
        <begin position="67"/>
        <end position="93"/>
    </location>
</feature>
<name>A0A4V6CX47_BRAEL</name>
<dbReference type="EMBL" id="SZZP01000019">
    <property type="protein sequence ID" value="TKV78035.1"/>
    <property type="molecule type" value="Genomic_DNA"/>
</dbReference>
<feature type="transmembrane region" description="Helical" evidence="1">
    <location>
        <begin position="32"/>
        <end position="61"/>
    </location>
</feature>
<dbReference type="AlphaFoldDB" id="A0A4V6CX47"/>
<reference evidence="2 3" key="1">
    <citation type="submission" date="2019-05" db="EMBL/GenBank/DDBJ databases">
        <title>Draft Genome of Bradyrhizobium elkanii strain SEMIA 938, Used in Commercial Inoculants for Lupinus spp. in Brazil.</title>
        <authorList>
            <person name="Hungria M."/>
            <person name="Delamuta J.R.M."/>
            <person name="Ribeiro R.A."/>
            <person name="Nogueira M.A."/>
        </authorList>
    </citation>
    <scope>NUCLEOTIDE SEQUENCE [LARGE SCALE GENOMIC DNA]</scope>
    <source>
        <strain evidence="2 3">Semia 938</strain>
    </source>
</reference>
<proteinExistence type="predicted"/>
<gene>
    <name evidence="2" type="ORF">FDV58_27960</name>
</gene>
<dbReference type="Proteomes" id="UP000305095">
    <property type="component" value="Unassembled WGS sequence"/>
</dbReference>
<organism evidence="2 3">
    <name type="scientific">Bradyrhizobium elkanii</name>
    <dbReference type="NCBI Taxonomy" id="29448"/>
    <lineage>
        <taxon>Bacteria</taxon>
        <taxon>Pseudomonadati</taxon>
        <taxon>Pseudomonadota</taxon>
        <taxon>Alphaproteobacteria</taxon>
        <taxon>Hyphomicrobiales</taxon>
        <taxon>Nitrobacteraceae</taxon>
        <taxon>Bradyrhizobium</taxon>
    </lineage>
</organism>
<sequence>MRVNTRPSSLSLIFRSYVADLRQWLGRLVTGYALACTFMLVGAVSLLVAIGIGVAAAFHAIEVHYGIWIAYAAIGGVFLLLGILGLVAGRVLLARPAPAVPRPGRQADMLKRAIAVPVAARLIATTRTGAGGSVDPTTRALAAGAAIMLVGWFAASRTARQRDAIQD</sequence>
<protein>
    <recommendedName>
        <fullName evidence="4">Phage holin family protein</fullName>
    </recommendedName>
</protein>
<comment type="caution">
    <text evidence="2">The sequence shown here is derived from an EMBL/GenBank/DDBJ whole genome shotgun (WGS) entry which is preliminary data.</text>
</comment>
<keyword evidence="1" id="KW-1133">Transmembrane helix</keyword>
<evidence type="ECO:0000256" key="1">
    <source>
        <dbReference type="SAM" id="Phobius"/>
    </source>
</evidence>
<accession>A0A4V6CX47</accession>
<evidence type="ECO:0008006" key="4">
    <source>
        <dbReference type="Google" id="ProtNLM"/>
    </source>
</evidence>
<keyword evidence="1" id="KW-0472">Membrane</keyword>
<dbReference type="RefSeq" id="WP_137481876.1">
    <property type="nucleotide sequence ID" value="NZ_SZZP01000019.1"/>
</dbReference>
<evidence type="ECO:0000313" key="3">
    <source>
        <dbReference type="Proteomes" id="UP000305095"/>
    </source>
</evidence>
<keyword evidence="1" id="KW-0812">Transmembrane</keyword>
<evidence type="ECO:0000313" key="2">
    <source>
        <dbReference type="EMBL" id="TKV78035.1"/>
    </source>
</evidence>